<accession>A0A0C2D761</accession>
<dbReference type="GO" id="GO:0005739">
    <property type="term" value="C:mitochondrion"/>
    <property type="evidence" value="ECO:0007669"/>
    <property type="project" value="TreeGrafter"/>
</dbReference>
<dbReference type="PANTHER" id="PTHR43690:SF18">
    <property type="entry name" value="INSULIN-DEGRADING ENZYME-RELATED"/>
    <property type="match status" value="1"/>
</dbReference>
<dbReference type="Pfam" id="PF00675">
    <property type="entry name" value="Peptidase_M16"/>
    <property type="match status" value="1"/>
</dbReference>
<evidence type="ECO:0000256" key="6">
    <source>
        <dbReference type="ARBA" id="ARBA00023049"/>
    </source>
</evidence>
<evidence type="ECO:0000256" key="4">
    <source>
        <dbReference type="ARBA" id="ARBA00022801"/>
    </source>
</evidence>
<proteinExistence type="inferred from homology"/>
<dbReference type="InterPro" id="IPR050626">
    <property type="entry name" value="Peptidase_M16"/>
</dbReference>
<keyword evidence="10" id="KW-1185">Reference proteome</keyword>
<dbReference type="EMBL" id="KN733745">
    <property type="protein sequence ID" value="KIH57932.1"/>
    <property type="molecule type" value="Genomic_DNA"/>
</dbReference>
<dbReference type="InterPro" id="IPR011249">
    <property type="entry name" value="Metalloenz_LuxS/M16"/>
</dbReference>
<dbReference type="Pfam" id="PF05193">
    <property type="entry name" value="Peptidase_M16_C"/>
    <property type="match status" value="1"/>
</dbReference>
<dbReference type="Proteomes" id="UP000054047">
    <property type="component" value="Unassembled WGS sequence"/>
</dbReference>
<keyword evidence="4" id="KW-0378">Hydrolase</keyword>
<evidence type="ECO:0000313" key="9">
    <source>
        <dbReference type="EMBL" id="KIH57932.1"/>
    </source>
</evidence>
<keyword evidence="5" id="KW-0862">Zinc</keyword>
<dbReference type="GO" id="GO:0004222">
    <property type="term" value="F:metalloendopeptidase activity"/>
    <property type="evidence" value="ECO:0007669"/>
    <property type="project" value="InterPro"/>
</dbReference>
<dbReference type="PROSITE" id="PS00143">
    <property type="entry name" value="INSULINASE"/>
    <property type="match status" value="1"/>
</dbReference>
<feature type="domain" description="Peptidase M16 C-terminal" evidence="8">
    <location>
        <begin position="142"/>
        <end position="320"/>
    </location>
</feature>
<dbReference type="GO" id="GO:0005829">
    <property type="term" value="C:cytosol"/>
    <property type="evidence" value="ECO:0007669"/>
    <property type="project" value="TreeGrafter"/>
</dbReference>
<evidence type="ECO:0000313" key="10">
    <source>
        <dbReference type="Proteomes" id="UP000054047"/>
    </source>
</evidence>
<evidence type="ECO:0000259" key="8">
    <source>
        <dbReference type="Pfam" id="PF05193"/>
    </source>
</evidence>
<dbReference type="FunFam" id="3.30.830.10:FF:000005">
    <property type="entry name" value="nardilysin isoform X1"/>
    <property type="match status" value="1"/>
</dbReference>
<dbReference type="AlphaFoldDB" id="A0A0C2D761"/>
<sequence length="332" mass="37331">MSTQNFVLRRHNNIYKSPEDQREYRGLELTNGLKVLLISDPTTDKSAAALDVNAGHLMDPWELPGTAHFCEHMLFLGTDKYPSENEYSKVCAVDSEHSNNLKMMGGGNYRFLSKPGHDYGKFGTGNKKTLMDDAREKGIEPREALLKFHKQWYSSNIMSLCIVGTESLDQMEAYLGTLGFDAIENKDVVPKEWLDSPYDKEQLGKRVEIVPIKDSRSLMIRFPIPDLQAEYKSNPAHYISHLLGHEGKGSLLSELKRLGWVSSLSAGETTLAKGFGAFDIHVDLSVDGINHTEDIVALVFSYIGLLKRTGAEAWVQEELKELGEIKFRFKVS</sequence>
<evidence type="ECO:0000256" key="1">
    <source>
        <dbReference type="ARBA" id="ARBA00007261"/>
    </source>
</evidence>
<evidence type="ECO:0000256" key="3">
    <source>
        <dbReference type="ARBA" id="ARBA00022723"/>
    </source>
</evidence>
<dbReference type="SUPFAM" id="SSF63411">
    <property type="entry name" value="LuxS/MPP-like metallohydrolase"/>
    <property type="match status" value="2"/>
</dbReference>
<dbReference type="GO" id="GO:0046872">
    <property type="term" value="F:metal ion binding"/>
    <property type="evidence" value="ECO:0007669"/>
    <property type="project" value="UniProtKB-KW"/>
</dbReference>
<comment type="similarity">
    <text evidence="1">Belongs to the peptidase M16 family.</text>
</comment>
<dbReference type="OrthoDB" id="7784541at2759"/>
<gene>
    <name evidence="9" type="ORF">ANCDUO_11872</name>
</gene>
<dbReference type="GO" id="GO:0043171">
    <property type="term" value="P:peptide catabolic process"/>
    <property type="evidence" value="ECO:0007669"/>
    <property type="project" value="TreeGrafter"/>
</dbReference>
<keyword evidence="2" id="KW-0645">Protease</keyword>
<evidence type="ECO:0000256" key="5">
    <source>
        <dbReference type="ARBA" id="ARBA00022833"/>
    </source>
</evidence>
<evidence type="ECO:0000256" key="2">
    <source>
        <dbReference type="ARBA" id="ARBA00022670"/>
    </source>
</evidence>
<dbReference type="Gene3D" id="3.30.830.10">
    <property type="entry name" value="Metalloenzyme, LuxS/M16 peptidase-like"/>
    <property type="match status" value="3"/>
</dbReference>
<keyword evidence="3" id="KW-0479">Metal-binding</keyword>
<reference evidence="9 10" key="1">
    <citation type="submission" date="2013-12" db="EMBL/GenBank/DDBJ databases">
        <title>Draft genome of the parsitic nematode Ancylostoma duodenale.</title>
        <authorList>
            <person name="Mitreva M."/>
        </authorList>
    </citation>
    <scope>NUCLEOTIDE SEQUENCE [LARGE SCALE GENOMIC DNA]</scope>
    <source>
        <strain evidence="9 10">Zhejiang</strain>
    </source>
</reference>
<evidence type="ECO:0000259" key="7">
    <source>
        <dbReference type="Pfam" id="PF00675"/>
    </source>
</evidence>
<dbReference type="PANTHER" id="PTHR43690">
    <property type="entry name" value="NARDILYSIN"/>
    <property type="match status" value="1"/>
</dbReference>
<name>A0A0C2D761_9BILA</name>
<dbReference type="GO" id="GO:0051603">
    <property type="term" value="P:proteolysis involved in protein catabolic process"/>
    <property type="evidence" value="ECO:0007669"/>
    <property type="project" value="TreeGrafter"/>
</dbReference>
<keyword evidence="6" id="KW-0482">Metalloprotease</keyword>
<dbReference type="InterPro" id="IPR007863">
    <property type="entry name" value="Peptidase_M16_C"/>
</dbReference>
<protein>
    <submittedName>
        <fullName evidence="9">Peptidase M16 inactive domain protein</fullName>
    </submittedName>
</protein>
<dbReference type="InterPro" id="IPR001431">
    <property type="entry name" value="Pept_M16_Zn_BS"/>
</dbReference>
<organism evidence="9 10">
    <name type="scientific">Ancylostoma duodenale</name>
    <dbReference type="NCBI Taxonomy" id="51022"/>
    <lineage>
        <taxon>Eukaryota</taxon>
        <taxon>Metazoa</taxon>
        <taxon>Ecdysozoa</taxon>
        <taxon>Nematoda</taxon>
        <taxon>Chromadorea</taxon>
        <taxon>Rhabditida</taxon>
        <taxon>Rhabditina</taxon>
        <taxon>Rhabditomorpha</taxon>
        <taxon>Strongyloidea</taxon>
        <taxon>Ancylostomatidae</taxon>
        <taxon>Ancylostomatinae</taxon>
        <taxon>Ancylostoma</taxon>
    </lineage>
</organism>
<feature type="domain" description="Peptidase M16 N-terminal" evidence="7">
    <location>
        <begin position="34"/>
        <end position="91"/>
    </location>
</feature>
<dbReference type="InterPro" id="IPR011765">
    <property type="entry name" value="Pept_M16_N"/>
</dbReference>